<dbReference type="EMBL" id="JBHSQO010000049">
    <property type="protein sequence ID" value="MFC6093786.1"/>
    <property type="molecule type" value="Genomic_DNA"/>
</dbReference>
<keyword evidence="2" id="KW-0812">Transmembrane</keyword>
<keyword evidence="2" id="KW-0472">Membrane</keyword>
<evidence type="ECO:0000256" key="1">
    <source>
        <dbReference type="SAM" id="MobiDB-lite"/>
    </source>
</evidence>
<gene>
    <name evidence="3" type="ORF">ACFP3R_31350</name>
</gene>
<keyword evidence="2" id="KW-1133">Transmembrane helix</keyword>
<feature type="transmembrane region" description="Helical" evidence="2">
    <location>
        <begin position="20"/>
        <end position="41"/>
    </location>
</feature>
<dbReference type="Proteomes" id="UP001596220">
    <property type="component" value="Unassembled WGS sequence"/>
</dbReference>
<keyword evidence="4" id="KW-1185">Reference proteome</keyword>
<feature type="compositionally biased region" description="Low complexity" evidence="1">
    <location>
        <begin position="55"/>
        <end position="71"/>
    </location>
</feature>
<organism evidence="3 4">
    <name type="scientific">Saccharothrix lopnurensis</name>
    <dbReference type="NCBI Taxonomy" id="1670621"/>
    <lineage>
        <taxon>Bacteria</taxon>
        <taxon>Bacillati</taxon>
        <taxon>Actinomycetota</taxon>
        <taxon>Actinomycetes</taxon>
        <taxon>Pseudonocardiales</taxon>
        <taxon>Pseudonocardiaceae</taxon>
        <taxon>Saccharothrix</taxon>
    </lineage>
</organism>
<sequence>MADQLHRGSHRGSRRRRGGAALRISAVVLGVLVLLGVVQAVTAGTVGVGALSVTLNGTTPTERTTTAPPSTGSSDDTPALNGALAPATSETAPPSGPAKSVTGSWKQTRGLLTVEVTEVEDRSGRVRVHVTATNASTSKMDLPISSITAVDDARREYRASPGAGGWSAAVARNSTLSGIVELDRRPAGAGTTFALTFGGIVGQLAPTGGEITVPGIPFPG</sequence>
<reference evidence="4" key="1">
    <citation type="journal article" date="2019" name="Int. J. Syst. Evol. Microbiol.">
        <title>The Global Catalogue of Microorganisms (GCM) 10K type strain sequencing project: providing services to taxonomists for standard genome sequencing and annotation.</title>
        <authorList>
            <consortium name="The Broad Institute Genomics Platform"/>
            <consortium name="The Broad Institute Genome Sequencing Center for Infectious Disease"/>
            <person name="Wu L."/>
            <person name="Ma J."/>
        </authorList>
    </citation>
    <scope>NUCLEOTIDE SEQUENCE [LARGE SCALE GENOMIC DNA]</scope>
    <source>
        <strain evidence="4">CGMCC 4.7246</strain>
    </source>
</reference>
<proteinExistence type="predicted"/>
<evidence type="ECO:0000313" key="3">
    <source>
        <dbReference type="EMBL" id="MFC6093786.1"/>
    </source>
</evidence>
<evidence type="ECO:0000256" key="2">
    <source>
        <dbReference type="SAM" id="Phobius"/>
    </source>
</evidence>
<feature type="region of interest" description="Disordered" evidence="1">
    <location>
        <begin position="55"/>
        <end position="105"/>
    </location>
</feature>
<accession>A0ABW1PDW6</accession>
<protein>
    <recommendedName>
        <fullName evidence="5">DUF4352 domain-containing protein</fullName>
    </recommendedName>
</protein>
<dbReference type="RefSeq" id="WP_380641321.1">
    <property type="nucleotide sequence ID" value="NZ_JBHSQO010000049.1"/>
</dbReference>
<evidence type="ECO:0000313" key="4">
    <source>
        <dbReference type="Proteomes" id="UP001596220"/>
    </source>
</evidence>
<name>A0ABW1PDW6_9PSEU</name>
<comment type="caution">
    <text evidence="3">The sequence shown here is derived from an EMBL/GenBank/DDBJ whole genome shotgun (WGS) entry which is preliminary data.</text>
</comment>
<evidence type="ECO:0008006" key="5">
    <source>
        <dbReference type="Google" id="ProtNLM"/>
    </source>
</evidence>